<dbReference type="InterPro" id="IPR011257">
    <property type="entry name" value="DNA_glycosylase"/>
</dbReference>
<dbReference type="InterPro" id="IPR000445">
    <property type="entry name" value="HhH_motif"/>
</dbReference>
<evidence type="ECO:0000256" key="4">
    <source>
        <dbReference type="ARBA" id="ARBA00022763"/>
    </source>
</evidence>
<keyword evidence="2 11" id="KW-0004">4Fe-4S</keyword>
<dbReference type="EMBL" id="MHCJ01000003">
    <property type="protein sequence ID" value="OGY18787.1"/>
    <property type="molecule type" value="Genomic_DNA"/>
</dbReference>
<evidence type="ECO:0000256" key="9">
    <source>
        <dbReference type="ARBA" id="ARBA00023239"/>
    </source>
</evidence>
<feature type="binding site" evidence="11">
    <location>
        <position position="184"/>
    </location>
    <ligand>
        <name>[4Fe-4S] cluster</name>
        <dbReference type="ChEBI" id="CHEBI:49883"/>
    </ligand>
</feature>
<dbReference type="Gene3D" id="1.10.340.30">
    <property type="entry name" value="Hypothetical protein, domain 2"/>
    <property type="match status" value="1"/>
</dbReference>
<comment type="caution">
    <text evidence="13">The sequence shown here is derived from an EMBL/GenBank/DDBJ whole genome shotgun (WGS) entry which is preliminary data.</text>
</comment>
<keyword evidence="9 11" id="KW-0456">Lyase</keyword>
<protein>
    <recommendedName>
        <fullName evidence="11">Endonuclease III</fullName>
        <ecNumber evidence="11">4.2.99.18</ecNumber>
    </recommendedName>
    <alternativeName>
        <fullName evidence="11">DNA-(apurinic or apyrimidinic site) lyase</fullName>
    </alternativeName>
</protein>
<dbReference type="PANTHER" id="PTHR43286:SF1">
    <property type="entry name" value="ENDONUCLEASE III-LIKE PROTEIN 1"/>
    <property type="match status" value="1"/>
</dbReference>
<evidence type="ECO:0000256" key="2">
    <source>
        <dbReference type="ARBA" id="ARBA00022485"/>
    </source>
</evidence>
<evidence type="ECO:0000256" key="3">
    <source>
        <dbReference type="ARBA" id="ARBA00022723"/>
    </source>
</evidence>
<dbReference type="InterPro" id="IPR005759">
    <property type="entry name" value="Nth"/>
</dbReference>
<dbReference type="HAMAP" id="MF_00942">
    <property type="entry name" value="Nth"/>
    <property type="match status" value="1"/>
</dbReference>
<dbReference type="PANTHER" id="PTHR43286">
    <property type="entry name" value="ENDONUCLEASE III-LIKE PROTEIN 1"/>
    <property type="match status" value="1"/>
</dbReference>
<sequence length="209" mass="24138">MEISFVLTTLDRIYPELPLHRLATTPFRTLIATMLSQRARDEQIIPVAKRLFTAAETPKAFLSLSDRKLQIIIRPAGKYRQNAKRIKEICRILLEKYGGEVPDSEEALLSLPGVGRKTANIVLSHSFGRDAIAVDIHVHRITNRLGWVRTKTPEETERALQKIIPKRYWRMVNRVFVRHGQTICTPQSPFCLRCPVFRSCRRVGVRKQR</sequence>
<feature type="binding site" evidence="11">
    <location>
        <position position="191"/>
    </location>
    <ligand>
        <name>[4Fe-4S] cluster</name>
        <dbReference type="ChEBI" id="CHEBI:49883"/>
    </ligand>
</feature>
<dbReference type="FunFam" id="1.10.340.30:FF:000001">
    <property type="entry name" value="Endonuclease III"/>
    <property type="match status" value="1"/>
</dbReference>
<dbReference type="CDD" id="cd00056">
    <property type="entry name" value="ENDO3c"/>
    <property type="match status" value="1"/>
</dbReference>
<keyword evidence="7 11" id="KW-0411">Iron-sulfur</keyword>
<evidence type="ECO:0000256" key="5">
    <source>
        <dbReference type="ARBA" id="ARBA00022801"/>
    </source>
</evidence>
<dbReference type="Pfam" id="PF00633">
    <property type="entry name" value="HHH"/>
    <property type="match status" value="1"/>
</dbReference>
<evidence type="ECO:0000256" key="10">
    <source>
        <dbReference type="ARBA" id="ARBA00023295"/>
    </source>
</evidence>
<comment type="cofactor">
    <cofactor evidence="11">
        <name>[4Fe-4S] cluster</name>
        <dbReference type="ChEBI" id="CHEBI:49883"/>
    </cofactor>
    <text evidence="11">Binds 1 [4Fe-4S] cluster.</text>
</comment>
<dbReference type="Pfam" id="PF00730">
    <property type="entry name" value="HhH-GPD"/>
    <property type="match status" value="1"/>
</dbReference>
<dbReference type="SMART" id="SM00478">
    <property type="entry name" value="ENDO3c"/>
    <property type="match status" value="1"/>
</dbReference>
<dbReference type="PIRSF" id="PIRSF001435">
    <property type="entry name" value="Nth"/>
    <property type="match status" value="1"/>
</dbReference>
<feature type="domain" description="HhH-GPD" evidence="12">
    <location>
        <begin position="35"/>
        <end position="182"/>
    </location>
</feature>
<dbReference type="GO" id="GO:0000703">
    <property type="term" value="F:oxidized pyrimidine nucleobase lesion DNA N-glycosylase activity"/>
    <property type="evidence" value="ECO:0007669"/>
    <property type="project" value="TreeGrafter"/>
</dbReference>
<comment type="similarity">
    <text evidence="1 11">Belongs to the Nth/MutY family.</text>
</comment>
<gene>
    <name evidence="11" type="primary">nth</name>
    <name evidence="13" type="ORF">A2786_04815</name>
</gene>
<keyword evidence="8 11" id="KW-0234">DNA repair</keyword>
<reference evidence="13 14" key="1">
    <citation type="journal article" date="2016" name="Nat. Commun.">
        <title>Thousands of microbial genomes shed light on interconnected biogeochemical processes in an aquifer system.</title>
        <authorList>
            <person name="Anantharaman K."/>
            <person name="Brown C.T."/>
            <person name="Hug L.A."/>
            <person name="Sharon I."/>
            <person name="Castelle C.J."/>
            <person name="Probst A.J."/>
            <person name="Thomas B.C."/>
            <person name="Singh A."/>
            <person name="Wilkins M.J."/>
            <person name="Karaoz U."/>
            <person name="Brodie E.L."/>
            <person name="Williams K.H."/>
            <person name="Hubbard S.S."/>
            <person name="Banfield J.F."/>
        </authorList>
    </citation>
    <scope>NUCLEOTIDE SEQUENCE [LARGE SCALE GENOMIC DNA]</scope>
</reference>
<dbReference type="InterPro" id="IPR003265">
    <property type="entry name" value="HhH-GPD_domain"/>
</dbReference>
<comment type="function">
    <text evidence="11">DNA repair enzyme that has both DNA N-glycosylase activity and AP-lyase activity. The DNA N-glycosylase activity releases various damaged pyrimidines from DNA by cleaving the N-glycosidic bond, leaving an AP (apurinic/apyrimidinic) site. The AP-lyase activity cleaves the phosphodiester bond 3' to the AP site by a beta-elimination, leaving a 3'-terminal unsaturated sugar and a product with a terminal 5'-phosphate.</text>
</comment>
<keyword evidence="10 11" id="KW-0326">Glycosidase</keyword>
<dbReference type="InterPro" id="IPR004036">
    <property type="entry name" value="Endonuclease-III-like_CS2"/>
</dbReference>
<proteinExistence type="inferred from homology"/>
<organism evidence="13 14">
    <name type="scientific">Candidatus Chisholmbacteria bacterium RIFCSPHIGHO2_01_FULL_52_32</name>
    <dbReference type="NCBI Taxonomy" id="1797591"/>
    <lineage>
        <taxon>Bacteria</taxon>
        <taxon>Candidatus Chisholmiibacteriota</taxon>
    </lineage>
</organism>
<dbReference type="GO" id="GO:0006289">
    <property type="term" value="P:nucleotide-excision repair"/>
    <property type="evidence" value="ECO:0007669"/>
    <property type="project" value="TreeGrafter"/>
</dbReference>
<dbReference type="GO" id="GO:0051539">
    <property type="term" value="F:4 iron, 4 sulfur cluster binding"/>
    <property type="evidence" value="ECO:0007669"/>
    <property type="project" value="UniProtKB-UniRule"/>
</dbReference>
<evidence type="ECO:0000256" key="7">
    <source>
        <dbReference type="ARBA" id="ARBA00023014"/>
    </source>
</evidence>
<evidence type="ECO:0000256" key="8">
    <source>
        <dbReference type="ARBA" id="ARBA00023204"/>
    </source>
</evidence>
<dbReference type="GO" id="GO:0006285">
    <property type="term" value="P:base-excision repair, AP site formation"/>
    <property type="evidence" value="ECO:0007669"/>
    <property type="project" value="TreeGrafter"/>
</dbReference>
<feature type="binding site" evidence="11">
    <location>
        <position position="194"/>
    </location>
    <ligand>
        <name>[4Fe-4S] cluster</name>
        <dbReference type="ChEBI" id="CHEBI:49883"/>
    </ligand>
</feature>
<dbReference type="InterPro" id="IPR023170">
    <property type="entry name" value="HhH_base_excis_C"/>
</dbReference>
<name>A0A1G1VUA7_9BACT</name>
<keyword evidence="4 11" id="KW-0227">DNA damage</keyword>
<keyword evidence="6 11" id="KW-0408">Iron</keyword>
<evidence type="ECO:0000256" key="11">
    <source>
        <dbReference type="HAMAP-Rule" id="MF_00942"/>
    </source>
</evidence>
<comment type="catalytic activity">
    <reaction evidence="11">
        <text>2'-deoxyribonucleotide-(2'-deoxyribose 5'-phosphate)-2'-deoxyribonucleotide-DNA = a 3'-end 2'-deoxyribonucleotide-(2,3-dehydro-2,3-deoxyribose 5'-phosphate)-DNA + a 5'-end 5'-phospho-2'-deoxyribonucleoside-DNA + H(+)</text>
        <dbReference type="Rhea" id="RHEA:66592"/>
        <dbReference type="Rhea" id="RHEA-COMP:13180"/>
        <dbReference type="Rhea" id="RHEA-COMP:16897"/>
        <dbReference type="Rhea" id="RHEA-COMP:17067"/>
        <dbReference type="ChEBI" id="CHEBI:15378"/>
        <dbReference type="ChEBI" id="CHEBI:136412"/>
        <dbReference type="ChEBI" id="CHEBI:157695"/>
        <dbReference type="ChEBI" id="CHEBI:167181"/>
        <dbReference type="EC" id="4.2.99.18"/>
    </reaction>
</comment>
<dbReference type="GO" id="GO:0046872">
    <property type="term" value="F:metal ion binding"/>
    <property type="evidence" value="ECO:0007669"/>
    <property type="project" value="UniProtKB-KW"/>
</dbReference>
<dbReference type="AlphaFoldDB" id="A0A1G1VUA7"/>
<keyword evidence="3 11" id="KW-0479">Metal-binding</keyword>
<evidence type="ECO:0000259" key="12">
    <source>
        <dbReference type="SMART" id="SM00478"/>
    </source>
</evidence>
<dbReference type="GO" id="GO:0140078">
    <property type="term" value="F:class I DNA-(apurinic or apyrimidinic site) endonuclease activity"/>
    <property type="evidence" value="ECO:0007669"/>
    <property type="project" value="UniProtKB-EC"/>
</dbReference>
<feature type="binding site" evidence="11">
    <location>
        <position position="200"/>
    </location>
    <ligand>
        <name>[4Fe-4S] cluster</name>
        <dbReference type="ChEBI" id="CHEBI:49883"/>
    </ligand>
</feature>
<evidence type="ECO:0000313" key="13">
    <source>
        <dbReference type="EMBL" id="OGY18787.1"/>
    </source>
</evidence>
<accession>A0A1G1VUA7</accession>
<dbReference type="SUPFAM" id="SSF48150">
    <property type="entry name" value="DNA-glycosylase"/>
    <property type="match status" value="1"/>
</dbReference>
<evidence type="ECO:0000256" key="6">
    <source>
        <dbReference type="ARBA" id="ARBA00023004"/>
    </source>
</evidence>
<dbReference type="PROSITE" id="PS01155">
    <property type="entry name" value="ENDONUCLEASE_III_2"/>
    <property type="match status" value="1"/>
</dbReference>
<keyword evidence="5 11" id="KW-0378">Hydrolase</keyword>
<keyword evidence="11" id="KW-0238">DNA-binding</keyword>
<dbReference type="GO" id="GO:0003677">
    <property type="term" value="F:DNA binding"/>
    <property type="evidence" value="ECO:0007669"/>
    <property type="project" value="UniProtKB-UniRule"/>
</dbReference>
<dbReference type="Gene3D" id="1.10.1670.10">
    <property type="entry name" value="Helix-hairpin-Helix base-excision DNA repair enzymes (C-terminal)"/>
    <property type="match status" value="1"/>
</dbReference>
<dbReference type="EC" id="4.2.99.18" evidence="11"/>
<dbReference type="Proteomes" id="UP000179233">
    <property type="component" value="Unassembled WGS sequence"/>
</dbReference>
<evidence type="ECO:0000313" key="14">
    <source>
        <dbReference type="Proteomes" id="UP000179233"/>
    </source>
</evidence>
<evidence type="ECO:0000256" key="1">
    <source>
        <dbReference type="ARBA" id="ARBA00008343"/>
    </source>
</evidence>